<dbReference type="Proteomes" id="UP000831390">
    <property type="component" value="Chromosome"/>
</dbReference>
<keyword evidence="1" id="KW-0472">Membrane</keyword>
<feature type="transmembrane region" description="Helical" evidence="1">
    <location>
        <begin position="12"/>
        <end position="29"/>
    </location>
</feature>
<dbReference type="RefSeq" id="WP_243516301.1">
    <property type="nucleotide sequence ID" value="NZ_CP094534.1"/>
</dbReference>
<name>A0ABY4B6X2_9BACT</name>
<evidence type="ECO:0008006" key="4">
    <source>
        <dbReference type="Google" id="ProtNLM"/>
    </source>
</evidence>
<keyword evidence="1" id="KW-1133">Transmembrane helix</keyword>
<sequence>MNQEKPEQNGWVLGVWLGCLLLVGLLWFTPLELAPRPLENLPRWGLWLLAVPACRRLQAHWTRLRRLWAALPWLLWGPLALVLTLYVLGWLSDNRPQAGYWLGVNVLECVADDRVSRTTHVLFRRGRQEVVHQVLVPFHATAPRTLRLWRTVQVTHVVPGVRWITWLPEPANLDASWQAANLDGRDAEEQYYMAYKQLTLSNDSALHRRLRAGQWKRLAAVRQQMREQRKAPQLRDK</sequence>
<organism evidence="2 3">
    <name type="scientific">Hymenobacter monticola</name>
    <dbReference type="NCBI Taxonomy" id="1705399"/>
    <lineage>
        <taxon>Bacteria</taxon>
        <taxon>Pseudomonadati</taxon>
        <taxon>Bacteroidota</taxon>
        <taxon>Cytophagia</taxon>
        <taxon>Cytophagales</taxon>
        <taxon>Hymenobacteraceae</taxon>
        <taxon>Hymenobacter</taxon>
    </lineage>
</organism>
<dbReference type="EMBL" id="CP094534">
    <property type="protein sequence ID" value="UOE34926.1"/>
    <property type="molecule type" value="Genomic_DNA"/>
</dbReference>
<protein>
    <recommendedName>
        <fullName evidence="4">DUF4131 domain-containing protein</fullName>
    </recommendedName>
</protein>
<keyword evidence="1" id="KW-0812">Transmembrane</keyword>
<dbReference type="PROSITE" id="PS51257">
    <property type="entry name" value="PROKAR_LIPOPROTEIN"/>
    <property type="match status" value="1"/>
</dbReference>
<feature type="transmembrane region" description="Helical" evidence="1">
    <location>
        <begin position="70"/>
        <end position="91"/>
    </location>
</feature>
<evidence type="ECO:0000256" key="1">
    <source>
        <dbReference type="SAM" id="Phobius"/>
    </source>
</evidence>
<proteinExistence type="predicted"/>
<evidence type="ECO:0000313" key="2">
    <source>
        <dbReference type="EMBL" id="UOE34926.1"/>
    </source>
</evidence>
<accession>A0ABY4B6X2</accession>
<keyword evidence="3" id="KW-1185">Reference proteome</keyword>
<evidence type="ECO:0000313" key="3">
    <source>
        <dbReference type="Proteomes" id="UP000831390"/>
    </source>
</evidence>
<gene>
    <name evidence="2" type="ORF">MTP16_04550</name>
</gene>
<reference evidence="2 3" key="1">
    <citation type="submission" date="2022-03" db="EMBL/GenBank/DDBJ databases">
        <title>Hymenobactersp. isolated from the air.</title>
        <authorList>
            <person name="Won M."/>
            <person name="Kwon S.-W."/>
        </authorList>
    </citation>
    <scope>NUCLEOTIDE SEQUENCE [LARGE SCALE GENOMIC DNA]</scope>
    <source>
        <strain evidence="2 3">KACC 22596</strain>
    </source>
</reference>